<proteinExistence type="predicted"/>
<organism evidence="2 3">
    <name type="scientific">Xylaria bambusicola</name>
    <dbReference type="NCBI Taxonomy" id="326684"/>
    <lineage>
        <taxon>Eukaryota</taxon>
        <taxon>Fungi</taxon>
        <taxon>Dikarya</taxon>
        <taxon>Ascomycota</taxon>
        <taxon>Pezizomycotina</taxon>
        <taxon>Sordariomycetes</taxon>
        <taxon>Xylariomycetidae</taxon>
        <taxon>Xylariales</taxon>
        <taxon>Xylariaceae</taxon>
        <taxon>Xylaria</taxon>
    </lineage>
</organism>
<evidence type="ECO:0000313" key="2">
    <source>
        <dbReference type="EMBL" id="KAK5629562.1"/>
    </source>
</evidence>
<feature type="region of interest" description="Disordered" evidence="1">
    <location>
        <begin position="1"/>
        <end position="53"/>
    </location>
</feature>
<dbReference type="AlphaFoldDB" id="A0AAN7UJK7"/>
<dbReference type="EMBL" id="JAWHQM010000012">
    <property type="protein sequence ID" value="KAK5629562.1"/>
    <property type="molecule type" value="Genomic_DNA"/>
</dbReference>
<accession>A0AAN7UJK7</accession>
<protein>
    <submittedName>
        <fullName evidence="2">Uncharacterized protein</fullName>
    </submittedName>
</protein>
<evidence type="ECO:0000256" key="1">
    <source>
        <dbReference type="SAM" id="MobiDB-lite"/>
    </source>
</evidence>
<sequence length="111" mass="12741">MQVADGRPELDSTETRAEREKVADGQRQKGKNGRDRVRRQGPDRKKMFRERRRGRVDWRRAASSILVYVSSTVIPAEHETCEVLGMLDALELDEMGRGVLRAGYAYCFVSR</sequence>
<name>A0AAN7UJK7_9PEZI</name>
<feature type="compositionally biased region" description="Basic and acidic residues" evidence="1">
    <location>
        <begin position="1"/>
        <end position="45"/>
    </location>
</feature>
<gene>
    <name evidence="2" type="ORF">RRF57_005277</name>
</gene>
<evidence type="ECO:0000313" key="3">
    <source>
        <dbReference type="Proteomes" id="UP001305414"/>
    </source>
</evidence>
<reference evidence="2 3" key="1">
    <citation type="submission" date="2023-10" db="EMBL/GenBank/DDBJ databases">
        <title>Draft genome sequence of Xylaria bambusicola isolate GMP-LS, the root and basal stem rot pathogen of sugarcane in Indonesia.</title>
        <authorList>
            <person name="Selvaraj P."/>
            <person name="Muralishankar V."/>
            <person name="Muruganantham S."/>
            <person name="Sp S."/>
            <person name="Haryani S."/>
            <person name="Lau K.J.X."/>
            <person name="Naqvi N.I."/>
        </authorList>
    </citation>
    <scope>NUCLEOTIDE SEQUENCE [LARGE SCALE GENOMIC DNA]</scope>
    <source>
        <strain evidence="2">GMP-LS</strain>
    </source>
</reference>
<comment type="caution">
    <text evidence="2">The sequence shown here is derived from an EMBL/GenBank/DDBJ whole genome shotgun (WGS) entry which is preliminary data.</text>
</comment>
<keyword evidence="3" id="KW-1185">Reference proteome</keyword>
<dbReference type="Proteomes" id="UP001305414">
    <property type="component" value="Unassembled WGS sequence"/>
</dbReference>